<evidence type="ECO:0000256" key="2">
    <source>
        <dbReference type="ARBA" id="ARBA00022475"/>
    </source>
</evidence>
<evidence type="ECO:0000256" key="4">
    <source>
        <dbReference type="ARBA" id="ARBA00022989"/>
    </source>
</evidence>
<keyword evidence="3 10" id="KW-0812">Transmembrane</keyword>
<evidence type="ECO:0000313" key="11">
    <source>
        <dbReference type="EMBL" id="GAA2169745.1"/>
    </source>
</evidence>
<comment type="similarity">
    <text evidence="7 10">Belongs to the fluoride channel Fluc/FEX (TC 1.A.43) family.</text>
</comment>
<dbReference type="Proteomes" id="UP001501020">
    <property type="component" value="Unassembled WGS sequence"/>
</dbReference>
<evidence type="ECO:0000256" key="1">
    <source>
        <dbReference type="ARBA" id="ARBA00004651"/>
    </source>
</evidence>
<comment type="caution">
    <text evidence="11">The sequence shown here is derived from an EMBL/GenBank/DDBJ whole genome shotgun (WGS) entry which is preliminary data.</text>
</comment>
<protein>
    <recommendedName>
        <fullName evidence="10">Fluoride-specific ion channel FluC</fullName>
    </recommendedName>
</protein>
<keyword evidence="10" id="KW-0915">Sodium</keyword>
<keyword evidence="12" id="KW-1185">Reference proteome</keyword>
<evidence type="ECO:0000256" key="6">
    <source>
        <dbReference type="ARBA" id="ARBA00023303"/>
    </source>
</evidence>
<evidence type="ECO:0000256" key="3">
    <source>
        <dbReference type="ARBA" id="ARBA00022692"/>
    </source>
</evidence>
<feature type="binding site" evidence="10">
    <location>
        <position position="106"/>
    </location>
    <ligand>
        <name>Na(+)</name>
        <dbReference type="ChEBI" id="CHEBI:29101"/>
        <note>structural</note>
    </ligand>
</feature>
<keyword evidence="10" id="KW-0813">Transport</keyword>
<comment type="catalytic activity">
    <reaction evidence="8">
        <text>fluoride(in) = fluoride(out)</text>
        <dbReference type="Rhea" id="RHEA:76159"/>
        <dbReference type="ChEBI" id="CHEBI:17051"/>
    </reaction>
    <physiologicalReaction direction="left-to-right" evidence="8">
        <dbReference type="Rhea" id="RHEA:76160"/>
    </physiologicalReaction>
</comment>
<name>A0ABN3AHV1_9ACTN</name>
<keyword evidence="10" id="KW-0406">Ion transport</keyword>
<feature type="transmembrane region" description="Helical" evidence="10">
    <location>
        <begin position="61"/>
        <end position="83"/>
    </location>
</feature>
<keyword evidence="4 10" id="KW-1133">Transmembrane helix</keyword>
<reference evidence="11 12" key="1">
    <citation type="journal article" date="2019" name="Int. J. Syst. Evol. Microbiol.">
        <title>The Global Catalogue of Microorganisms (GCM) 10K type strain sequencing project: providing services to taxonomists for standard genome sequencing and annotation.</title>
        <authorList>
            <consortium name="The Broad Institute Genomics Platform"/>
            <consortium name="The Broad Institute Genome Sequencing Center for Infectious Disease"/>
            <person name="Wu L."/>
            <person name="Ma J."/>
        </authorList>
    </citation>
    <scope>NUCLEOTIDE SEQUENCE [LARGE SCALE GENOMIC DNA]</scope>
    <source>
        <strain evidence="11 12">JCM 13850</strain>
    </source>
</reference>
<evidence type="ECO:0000256" key="10">
    <source>
        <dbReference type="HAMAP-Rule" id="MF_00454"/>
    </source>
</evidence>
<feature type="transmembrane region" description="Helical" evidence="10">
    <location>
        <begin position="128"/>
        <end position="148"/>
    </location>
</feature>
<dbReference type="Pfam" id="PF02537">
    <property type="entry name" value="CRCB"/>
    <property type="match status" value="1"/>
</dbReference>
<evidence type="ECO:0000256" key="9">
    <source>
        <dbReference type="ARBA" id="ARBA00049940"/>
    </source>
</evidence>
<feature type="binding site" evidence="10">
    <location>
        <position position="103"/>
    </location>
    <ligand>
        <name>Na(+)</name>
        <dbReference type="ChEBI" id="CHEBI:29101"/>
        <note>structural</note>
    </ligand>
</feature>
<dbReference type="RefSeq" id="WP_344284117.1">
    <property type="nucleotide sequence ID" value="NZ_BAAAMR010000180.1"/>
</dbReference>
<evidence type="ECO:0000313" key="12">
    <source>
        <dbReference type="Proteomes" id="UP001501020"/>
    </source>
</evidence>
<dbReference type="EMBL" id="BAAAMR010000180">
    <property type="protein sequence ID" value="GAA2169745.1"/>
    <property type="molecule type" value="Genomic_DNA"/>
</dbReference>
<organism evidence="11 12">
    <name type="scientific">Actinomadura napierensis</name>
    <dbReference type="NCBI Taxonomy" id="267854"/>
    <lineage>
        <taxon>Bacteria</taxon>
        <taxon>Bacillati</taxon>
        <taxon>Actinomycetota</taxon>
        <taxon>Actinomycetes</taxon>
        <taxon>Streptosporangiales</taxon>
        <taxon>Thermomonosporaceae</taxon>
        <taxon>Actinomadura</taxon>
    </lineage>
</organism>
<sequence>MPDAVTGRPVDPDIDLSVPRQRFELRRAPWATLASIAAGGVLGALARYGLTEALPYRPGEFPWPVFCVNVSGCLVIGALMVLITEVWRVHRLVRPFLGVGVLGGYTTFSTHVVDFQKALSAGAPGVGLWYLGGTLAAALAAVFAGVRLTRLAVQARRRERS</sequence>
<accession>A0ABN3AHV1</accession>
<dbReference type="PANTHER" id="PTHR28259">
    <property type="entry name" value="FLUORIDE EXPORT PROTEIN 1-RELATED"/>
    <property type="match status" value="1"/>
</dbReference>
<keyword evidence="6 10" id="KW-0407">Ion channel</keyword>
<dbReference type="InterPro" id="IPR003691">
    <property type="entry name" value="FluC"/>
</dbReference>
<comment type="function">
    <text evidence="9 10">Fluoride-specific ion channel. Important for reducing fluoride concentration in the cell, thus reducing its toxicity.</text>
</comment>
<keyword evidence="10" id="KW-0479">Metal-binding</keyword>
<dbReference type="HAMAP" id="MF_00454">
    <property type="entry name" value="FluC"/>
    <property type="match status" value="1"/>
</dbReference>
<feature type="transmembrane region" description="Helical" evidence="10">
    <location>
        <begin position="95"/>
        <end position="113"/>
    </location>
</feature>
<keyword evidence="2 10" id="KW-1003">Cell membrane</keyword>
<comment type="subcellular location">
    <subcellularLocation>
        <location evidence="1 10">Cell membrane</location>
        <topology evidence="1 10">Multi-pass membrane protein</topology>
    </subcellularLocation>
</comment>
<feature type="transmembrane region" description="Helical" evidence="10">
    <location>
        <begin position="30"/>
        <end position="49"/>
    </location>
</feature>
<evidence type="ECO:0000256" key="7">
    <source>
        <dbReference type="ARBA" id="ARBA00035120"/>
    </source>
</evidence>
<evidence type="ECO:0000256" key="8">
    <source>
        <dbReference type="ARBA" id="ARBA00035585"/>
    </source>
</evidence>
<proteinExistence type="inferred from homology"/>
<keyword evidence="5 10" id="KW-0472">Membrane</keyword>
<evidence type="ECO:0000256" key="5">
    <source>
        <dbReference type="ARBA" id="ARBA00023136"/>
    </source>
</evidence>
<dbReference type="PANTHER" id="PTHR28259:SF1">
    <property type="entry name" value="FLUORIDE EXPORT PROTEIN 1-RELATED"/>
    <property type="match status" value="1"/>
</dbReference>
<comment type="activity regulation">
    <text evidence="10">Na(+) is not transported, but it plays an essential structural role and its presence is essential for fluoride channel function.</text>
</comment>
<gene>
    <name evidence="10" type="primary">fluC</name>
    <name evidence="10" type="synonym">crcB</name>
    <name evidence="11" type="ORF">GCM10009727_93070</name>
</gene>